<feature type="region of interest" description="Disordered" evidence="2">
    <location>
        <begin position="1"/>
        <end position="63"/>
    </location>
</feature>
<dbReference type="InterPro" id="IPR019416">
    <property type="entry name" value="NCBP3"/>
</dbReference>
<proteinExistence type="predicted"/>
<name>A0AAF0JLV4_9BASI</name>
<sequence>MQEAQSLPALREPSREDYGENDEPPRILYEMPDELARDAAAERVEEDVTHEAPPQEIPEPGIMPERPPLEAGEKLRIEALHLEGEPISQLSTSRLMAYVAYTGSRARGIEWISDNRCVLVFDSYGDALAGMQRIQLPRNEADMVDEPAAPAPSELASVGTIETPLSDALHALLTPRLAMAFPSELYNMIEKQSLTELPEAEKQLQEARERLESGSDPVPEIYRDMELEELERRTLTRDLKRVKQLRQSLWIRFALTHYDTKAPRSAQRSNWYRQHGRGAGKDIVPRLLEVGEHADYRQRRRDRHDGARHARPRHYDEDPYTRPRESMRDADNAWEEDYRPRSLLDRIGGNRDEEERVSRPRSRSASPQRDTERDSGIRGRGSVRAPRSRMHGWDD</sequence>
<organism evidence="3 4">
    <name type="scientific">Malassezia psittaci</name>
    <dbReference type="NCBI Taxonomy" id="1821823"/>
    <lineage>
        <taxon>Eukaryota</taxon>
        <taxon>Fungi</taxon>
        <taxon>Dikarya</taxon>
        <taxon>Basidiomycota</taxon>
        <taxon>Ustilaginomycotina</taxon>
        <taxon>Malasseziomycetes</taxon>
        <taxon>Malasseziales</taxon>
        <taxon>Malasseziaceae</taxon>
        <taxon>Malassezia</taxon>
    </lineage>
</organism>
<keyword evidence="4" id="KW-1185">Reference proteome</keyword>
<evidence type="ECO:0000256" key="1">
    <source>
        <dbReference type="SAM" id="Coils"/>
    </source>
</evidence>
<dbReference type="Pfam" id="PF10309">
    <property type="entry name" value="NCBP3"/>
    <property type="match status" value="1"/>
</dbReference>
<reference evidence="3" key="1">
    <citation type="submission" date="2023-02" db="EMBL/GenBank/DDBJ databases">
        <title>Mating type loci evolution in Malassezia.</title>
        <authorList>
            <person name="Coelho M.A."/>
        </authorList>
    </citation>
    <scope>NUCLEOTIDE SEQUENCE</scope>
    <source>
        <strain evidence="3">CBS 14136</strain>
    </source>
</reference>
<evidence type="ECO:0000313" key="4">
    <source>
        <dbReference type="Proteomes" id="UP001214628"/>
    </source>
</evidence>
<protein>
    <submittedName>
        <fullName evidence="3">Uncharacterized protein</fullName>
    </submittedName>
</protein>
<gene>
    <name evidence="3" type="ORF">MPSI1_003189</name>
</gene>
<dbReference type="EMBL" id="CP118379">
    <property type="protein sequence ID" value="WFD44521.1"/>
    <property type="molecule type" value="Genomic_DNA"/>
</dbReference>
<feature type="compositionally biased region" description="Basic and acidic residues" evidence="2">
    <location>
        <begin position="34"/>
        <end position="50"/>
    </location>
</feature>
<evidence type="ECO:0000256" key="2">
    <source>
        <dbReference type="SAM" id="MobiDB-lite"/>
    </source>
</evidence>
<dbReference type="GO" id="GO:0003729">
    <property type="term" value="F:mRNA binding"/>
    <property type="evidence" value="ECO:0007669"/>
    <property type="project" value="InterPro"/>
</dbReference>
<dbReference type="GO" id="GO:0005634">
    <property type="term" value="C:nucleus"/>
    <property type="evidence" value="ECO:0007669"/>
    <property type="project" value="TreeGrafter"/>
</dbReference>
<feature type="compositionally biased region" description="Basic and acidic residues" evidence="2">
    <location>
        <begin position="294"/>
        <end position="358"/>
    </location>
</feature>
<evidence type="ECO:0000313" key="3">
    <source>
        <dbReference type="EMBL" id="WFD44521.1"/>
    </source>
</evidence>
<dbReference type="PANTHER" id="PTHR16291">
    <property type="entry name" value="NUCLEAR CAP-BINDING PROTEIN SUBUNIT 3"/>
    <property type="match status" value="1"/>
</dbReference>
<dbReference type="GO" id="GO:0000340">
    <property type="term" value="F:RNA 7-methylguanosine cap binding"/>
    <property type="evidence" value="ECO:0007669"/>
    <property type="project" value="InterPro"/>
</dbReference>
<keyword evidence="1" id="KW-0175">Coiled coil</keyword>
<feature type="region of interest" description="Disordered" evidence="2">
    <location>
        <begin position="294"/>
        <end position="395"/>
    </location>
</feature>
<dbReference type="AlphaFoldDB" id="A0AAF0JLV4"/>
<feature type="coiled-coil region" evidence="1">
    <location>
        <begin position="190"/>
        <end position="245"/>
    </location>
</feature>
<dbReference type="PANTHER" id="PTHR16291:SF0">
    <property type="entry name" value="NUCLEAR CAP-BINDING PROTEIN SUBUNIT 3"/>
    <property type="match status" value="1"/>
</dbReference>
<dbReference type="Proteomes" id="UP001214628">
    <property type="component" value="Chromosome 5"/>
</dbReference>
<feature type="compositionally biased region" description="Basic residues" evidence="2">
    <location>
        <begin position="386"/>
        <end position="395"/>
    </location>
</feature>
<accession>A0AAF0JLV4</accession>